<reference evidence="2" key="1">
    <citation type="submission" date="2016-04" db="EMBL/GenBank/DDBJ databases">
        <authorList>
            <person name="Evans L.H."/>
            <person name="Alamgir A."/>
            <person name="Owens N."/>
            <person name="Weber N.D."/>
            <person name="Virtaneva K."/>
            <person name="Barbian K."/>
            <person name="Babar A."/>
            <person name="Rosenke K."/>
        </authorList>
    </citation>
    <scope>NUCLEOTIDE SEQUENCE [LARGE SCALE GENOMIC DNA]</scope>
    <source>
        <strain evidence="2">CBS 101.48</strain>
    </source>
</reference>
<accession>A0A168Q2W2</accession>
<dbReference type="Proteomes" id="UP000078561">
    <property type="component" value="Unassembled WGS sequence"/>
</dbReference>
<protein>
    <recommendedName>
        <fullName evidence="4">Ndc10 domain-containing protein</fullName>
    </recommendedName>
</protein>
<proteinExistence type="predicted"/>
<evidence type="ECO:0000313" key="3">
    <source>
        <dbReference type="Proteomes" id="UP000078561"/>
    </source>
</evidence>
<sequence>MHTLQSDKITLLDLLFIVTSTSSTMRNPPISNHRIDSSPPHHRLPVCQYLDDYVFESVLVMAGRHYHGICSSTPYQLQAPLLTLATYLPLSTASLCAPWPLDNTTTSNRCICNINLV</sequence>
<evidence type="ECO:0000313" key="2">
    <source>
        <dbReference type="EMBL" id="SAM03417.1"/>
    </source>
</evidence>
<evidence type="ECO:0008006" key="4">
    <source>
        <dbReference type="Google" id="ProtNLM"/>
    </source>
</evidence>
<dbReference type="InParanoid" id="A0A168Q2W2"/>
<feature type="chain" id="PRO_5007899822" description="Ndc10 domain-containing protein" evidence="1">
    <location>
        <begin position="24"/>
        <end position="117"/>
    </location>
</feature>
<name>A0A168Q2W2_ABSGL</name>
<keyword evidence="1" id="KW-0732">Signal</keyword>
<dbReference type="AlphaFoldDB" id="A0A168Q2W2"/>
<keyword evidence="3" id="KW-1185">Reference proteome</keyword>
<gene>
    <name evidence="2" type="primary">ABSGL_09246.1 scaffold 10873</name>
</gene>
<feature type="signal peptide" evidence="1">
    <location>
        <begin position="1"/>
        <end position="23"/>
    </location>
</feature>
<evidence type="ECO:0000256" key="1">
    <source>
        <dbReference type="SAM" id="SignalP"/>
    </source>
</evidence>
<organism evidence="2">
    <name type="scientific">Absidia glauca</name>
    <name type="common">Pin mould</name>
    <dbReference type="NCBI Taxonomy" id="4829"/>
    <lineage>
        <taxon>Eukaryota</taxon>
        <taxon>Fungi</taxon>
        <taxon>Fungi incertae sedis</taxon>
        <taxon>Mucoromycota</taxon>
        <taxon>Mucoromycotina</taxon>
        <taxon>Mucoromycetes</taxon>
        <taxon>Mucorales</taxon>
        <taxon>Cunninghamellaceae</taxon>
        <taxon>Absidia</taxon>
    </lineage>
</organism>
<dbReference type="EMBL" id="LT554135">
    <property type="protein sequence ID" value="SAM03417.1"/>
    <property type="molecule type" value="Genomic_DNA"/>
</dbReference>